<dbReference type="Gene3D" id="3.40.190.10">
    <property type="entry name" value="Periplasmic binding protein-like II"/>
    <property type="match status" value="1"/>
</dbReference>
<dbReference type="PIRSF" id="PIRSF002741">
    <property type="entry name" value="MppA"/>
    <property type="match status" value="1"/>
</dbReference>
<dbReference type="PROSITE" id="PS01040">
    <property type="entry name" value="SBP_BACTERIAL_5"/>
    <property type="match status" value="1"/>
</dbReference>
<comment type="subcellular location">
    <subcellularLocation>
        <location evidence="1">Periplasm</location>
    </subcellularLocation>
</comment>
<evidence type="ECO:0000313" key="6">
    <source>
        <dbReference type="Proteomes" id="UP000321058"/>
    </source>
</evidence>
<sequence>MFLRRRRLIATTGLAAASLGLPRIAIGQADQRPSITIAVQQIANSASLEPLREQSNVGQRVFSFLYEPLIMQNLLGKLEAVPGVAESWKRLDERTVEFTLRKGVKFHNGDEMTADDVVFTFSRERMFGPDYDITSNKTLFTSVLIRDSVQGKALPPEVPAVSKRLFPALEKVEAIDKYTVRFTNRTPDVTLEGRLGRMGSDIVSRRAFEEAKTWMDWSRAPVATGPYKVREFVPDQSLMMDAHDDYWGGRPPLKSVRMVVVPEVATRINGLLAGQFDFICDVPPDQIPGIEKNAKFEVLGSTIVNHRLTVFDKNHPRLADPRIRQAFTHAIDRQAIVEALWSGRTRVPAGLQWEFYGPMFVDNWTVPAYDQAKAKQLLKEAGYKGEPIPYRLLNNYYTNQAATAQVLVEMWRQVGLNVPIEMKENWQQIFETNSPRAVRDWSNSAGFNDPISSIVAQHGPQGQQQQVGEWTNEEMNKLSAALEVETDMAKRKAMFARMLVICEREDPAYTVLHQNATFTAKRKDIRWKASPSFAMEFRTVNFATN</sequence>
<dbReference type="CDD" id="cd08515">
    <property type="entry name" value="PBP2_NikA_DppA_OppA_like_10"/>
    <property type="match status" value="1"/>
</dbReference>
<dbReference type="EMBL" id="BKAJ01000170">
    <property type="protein sequence ID" value="GEP60577.1"/>
    <property type="molecule type" value="Genomic_DNA"/>
</dbReference>
<dbReference type="Gene3D" id="3.10.105.10">
    <property type="entry name" value="Dipeptide-binding Protein, Domain 3"/>
    <property type="match status" value="1"/>
</dbReference>
<keyword evidence="3" id="KW-0732">Signal</keyword>
<dbReference type="InterPro" id="IPR023765">
    <property type="entry name" value="SBP_5_CS"/>
</dbReference>
<evidence type="ECO:0000256" key="1">
    <source>
        <dbReference type="ARBA" id="ARBA00004418"/>
    </source>
</evidence>
<name>A0A512NNQ0_9HYPH</name>
<dbReference type="InterPro" id="IPR000914">
    <property type="entry name" value="SBP_5_dom"/>
</dbReference>
<keyword evidence="6" id="KW-1185">Reference proteome</keyword>
<evidence type="ECO:0000256" key="3">
    <source>
        <dbReference type="ARBA" id="ARBA00022729"/>
    </source>
</evidence>
<dbReference type="SUPFAM" id="SSF53850">
    <property type="entry name" value="Periplasmic binding protein-like II"/>
    <property type="match status" value="1"/>
</dbReference>
<dbReference type="GO" id="GO:0015833">
    <property type="term" value="P:peptide transport"/>
    <property type="evidence" value="ECO:0007669"/>
    <property type="project" value="TreeGrafter"/>
</dbReference>
<dbReference type="OrthoDB" id="9803988at2"/>
<evidence type="ECO:0000256" key="2">
    <source>
        <dbReference type="ARBA" id="ARBA00005695"/>
    </source>
</evidence>
<dbReference type="GO" id="GO:0030288">
    <property type="term" value="C:outer membrane-bounded periplasmic space"/>
    <property type="evidence" value="ECO:0007669"/>
    <property type="project" value="UniProtKB-ARBA"/>
</dbReference>
<dbReference type="Pfam" id="PF00496">
    <property type="entry name" value="SBP_bac_5"/>
    <property type="match status" value="1"/>
</dbReference>
<dbReference type="Proteomes" id="UP000321058">
    <property type="component" value="Unassembled WGS sequence"/>
</dbReference>
<dbReference type="PANTHER" id="PTHR30290">
    <property type="entry name" value="PERIPLASMIC BINDING COMPONENT OF ABC TRANSPORTER"/>
    <property type="match status" value="1"/>
</dbReference>
<reference evidence="5 6" key="1">
    <citation type="submission" date="2019-07" db="EMBL/GenBank/DDBJ databases">
        <title>Whole genome shotgun sequence of Reyranella soli NBRC 108950.</title>
        <authorList>
            <person name="Hosoyama A."/>
            <person name="Uohara A."/>
            <person name="Ohji S."/>
            <person name="Ichikawa N."/>
        </authorList>
    </citation>
    <scope>NUCLEOTIDE SEQUENCE [LARGE SCALE GENOMIC DNA]</scope>
    <source>
        <strain evidence="5 6">NBRC 108950</strain>
    </source>
</reference>
<dbReference type="AlphaFoldDB" id="A0A512NNQ0"/>
<dbReference type="InterPro" id="IPR039424">
    <property type="entry name" value="SBP_5"/>
</dbReference>
<dbReference type="PANTHER" id="PTHR30290:SF38">
    <property type="entry name" value="D,D-DIPEPTIDE-BINDING PERIPLASMIC PROTEIN DDPA-RELATED"/>
    <property type="match status" value="1"/>
</dbReference>
<comment type="similarity">
    <text evidence="2">Belongs to the bacterial solute-binding protein 5 family.</text>
</comment>
<dbReference type="RefSeq" id="WP_147155918.1">
    <property type="nucleotide sequence ID" value="NZ_BKAJ01000170.1"/>
</dbReference>
<dbReference type="InterPro" id="IPR030678">
    <property type="entry name" value="Peptide/Ni-bd"/>
</dbReference>
<protein>
    <submittedName>
        <fullName evidence="5">ABC transporter substrate-binding protein</fullName>
    </submittedName>
</protein>
<comment type="caution">
    <text evidence="5">The sequence shown here is derived from an EMBL/GenBank/DDBJ whole genome shotgun (WGS) entry which is preliminary data.</text>
</comment>
<dbReference type="GO" id="GO:0043190">
    <property type="term" value="C:ATP-binding cassette (ABC) transporter complex"/>
    <property type="evidence" value="ECO:0007669"/>
    <property type="project" value="InterPro"/>
</dbReference>
<evidence type="ECO:0000313" key="5">
    <source>
        <dbReference type="EMBL" id="GEP60577.1"/>
    </source>
</evidence>
<dbReference type="Gene3D" id="3.90.76.10">
    <property type="entry name" value="Dipeptide-binding Protein, Domain 1"/>
    <property type="match status" value="1"/>
</dbReference>
<dbReference type="GO" id="GO:1904680">
    <property type="term" value="F:peptide transmembrane transporter activity"/>
    <property type="evidence" value="ECO:0007669"/>
    <property type="project" value="TreeGrafter"/>
</dbReference>
<gene>
    <name evidence="5" type="ORF">RSO01_77430</name>
</gene>
<organism evidence="5 6">
    <name type="scientific">Reyranella soli</name>
    <dbReference type="NCBI Taxonomy" id="1230389"/>
    <lineage>
        <taxon>Bacteria</taxon>
        <taxon>Pseudomonadati</taxon>
        <taxon>Pseudomonadota</taxon>
        <taxon>Alphaproteobacteria</taxon>
        <taxon>Hyphomicrobiales</taxon>
        <taxon>Reyranellaceae</taxon>
        <taxon>Reyranella</taxon>
    </lineage>
</organism>
<accession>A0A512NNQ0</accession>
<evidence type="ECO:0000259" key="4">
    <source>
        <dbReference type="Pfam" id="PF00496"/>
    </source>
</evidence>
<feature type="domain" description="Solute-binding protein family 5" evidence="4">
    <location>
        <begin position="80"/>
        <end position="444"/>
    </location>
</feature>
<proteinExistence type="inferred from homology"/>